<organism evidence="2 3">
    <name type="scientific">Pyxidicoccus parkwayensis</name>
    <dbReference type="NCBI Taxonomy" id="2813578"/>
    <lineage>
        <taxon>Bacteria</taxon>
        <taxon>Pseudomonadati</taxon>
        <taxon>Myxococcota</taxon>
        <taxon>Myxococcia</taxon>
        <taxon>Myxococcales</taxon>
        <taxon>Cystobacterineae</taxon>
        <taxon>Myxococcaceae</taxon>
        <taxon>Pyxidicoccus</taxon>
    </lineage>
</organism>
<evidence type="ECO:0000256" key="1">
    <source>
        <dbReference type="SAM" id="Phobius"/>
    </source>
</evidence>
<dbReference type="Proteomes" id="UP000662747">
    <property type="component" value="Chromosome"/>
</dbReference>
<evidence type="ECO:0000313" key="3">
    <source>
        <dbReference type="Proteomes" id="UP000662747"/>
    </source>
</evidence>
<keyword evidence="1" id="KW-1133">Transmembrane helix</keyword>
<name>A0ABX7PDE8_9BACT</name>
<protein>
    <submittedName>
        <fullName evidence="2">Uncharacterized protein</fullName>
    </submittedName>
</protein>
<accession>A0ABX7PDE8</accession>
<keyword evidence="1" id="KW-0472">Membrane</keyword>
<dbReference type="EMBL" id="CP071090">
    <property type="protein sequence ID" value="QSQ28495.1"/>
    <property type="molecule type" value="Genomic_DNA"/>
</dbReference>
<sequence length="208" mass="21201">MAATPGVCLEPRGETVARLRTLGPGATSCEGAACLGARSVAPGAAWLVRGVALGVGGARSVVLSLEDAKDWEARELFQLPAANAEPGEVEARARQAFQTLWAGRPSRDVGAVPVASVKRSTPMWPKVLLAAGGAALVAGVGFGVASRRAETRLSEGNAGCGGEGEALRTCLDDRLRSGRRQATTANVLLGAGALLGAGGTFFLVWELP</sequence>
<keyword evidence="3" id="KW-1185">Reference proteome</keyword>
<keyword evidence="1" id="KW-0812">Transmembrane</keyword>
<gene>
    <name evidence="2" type="ORF">JY651_42300</name>
</gene>
<reference evidence="2 3" key="1">
    <citation type="submission" date="2021-02" db="EMBL/GenBank/DDBJ databases">
        <title>De Novo genome assembly of isolated myxobacteria.</title>
        <authorList>
            <person name="Stevens D.C."/>
        </authorList>
    </citation>
    <scope>NUCLEOTIDE SEQUENCE [LARGE SCALE GENOMIC DNA]</scope>
    <source>
        <strain evidence="3">SCPEA02</strain>
    </source>
</reference>
<proteinExistence type="predicted"/>
<evidence type="ECO:0000313" key="2">
    <source>
        <dbReference type="EMBL" id="QSQ28495.1"/>
    </source>
</evidence>
<feature type="transmembrane region" description="Helical" evidence="1">
    <location>
        <begin position="184"/>
        <end position="205"/>
    </location>
</feature>
<feature type="transmembrane region" description="Helical" evidence="1">
    <location>
        <begin position="123"/>
        <end position="145"/>
    </location>
</feature>